<dbReference type="PANTHER" id="PTHR33231">
    <property type="entry name" value="30S RIBOSOMAL PROTEIN"/>
    <property type="match status" value="1"/>
</dbReference>
<dbReference type="SUPFAM" id="SSF69754">
    <property type="entry name" value="Ribosome binding protein Y (YfiA homologue)"/>
    <property type="match status" value="1"/>
</dbReference>
<evidence type="ECO:0000256" key="3">
    <source>
        <dbReference type="HAMAP-Rule" id="MF_00839"/>
    </source>
</evidence>
<comment type="similarity">
    <text evidence="3">Belongs to the HPF/YfiA ribosome-associated protein family. Long HPF subfamily.</text>
</comment>
<accession>W1TX05</accession>
<dbReference type="Gene3D" id="3.30.160.100">
    <property type="entry name" value="Ribosome hibernation promotion factor-like"/>
    <property type="match status" value="1"/>
</dbReference>
<keyword evidence="2 3" id="KW-0810">Translation regulation</keyword>
<dbReference type="NCBIfam" id="TIGR00741">
    <property type="entry name" value="yfiA"/>
    <property type="match status" value="1"/>
</dbReference>
<dbReference type="GO" id="GO:0022627">
    <property type="term" value="C:cytosolic small ribosomal subunit"/>
    <property type="evidence" value="ECO:0007669"/>
    <property type="project" value="TreeGrafter"/>
</dbReference>
<evidence type="ECO:0000313" key="6">
    <source>
        <dbReference type="Proteomes" id="UP000018840"/>
    </source>
</evidence>
<comment type="function">
    <text evidence="3">Required for dimerization of active 70S ribosomes into 100S ribosomes in stationary phase; 100S ribosomes are translationally inactive and sometimes present during exponential growth.</text>
</comment>
<dbReference type="InterPro" id="IPR036567">
    <property type="entry name" value="RHF-like"/>
</dbReference>
<dbReference type="GO" id="GO:0045900">
    <property type="term" value="P:negative regulation of translational elongation"/>
    <property type="evidence" value="ECO:0007669"/>
    <property type="project" value="TreeGrafter"/>
</dbReference>
<comment type="subunit">
    <text evidence="3">Interacts with 100S ribosomes.</text>
</comment>
<sequence length="197" mass="22773">MANILLGKKKAMQGGNHMKLSVRGKSMDVTPALQQYVEKHTDKIQRYFDKEIVLHVLLSVTKNTQKAEATMQVDGIFIRAVEKSADMYKSIDVVFDKLERQIHKYKTRLAKRFKGRQVLNDKFLTPHTPAGNEAESESFEVVRHKSFDMKPMSTEEAILQMSLLDHDFFVFKNEETDLISVIYKRDDGKYGIIETKE</sequence>
<dbReference type="InterPro" id="IPR050574">
    <property type="entry name" value="HPF/YfiA_ribosome-assoc"/>
</dbReference>
<comment type="subcellular location">
    <subcellularLocation>
        <location evidence="3">Cytoplasm</location>
    </subcellularLocation>
</comment>
<proteinExistence type="inferred from homology"/>
<evidence type="ECO:0000256" key="2">
    <source>
        <dbReference type="ARBA" id="ARBA00022845"/>
    </source>
</evidence>
<dbReference type="GO" id="GO:0043024">
    <property type="term" value="F:ribosomal small subunit binding"/>
    <property type="evidence" value="ECO:0007669"/>
    <property type="project" value="TreeGrafter"/>
</dbReference>
<dbReference type="PATRIC" id="fig|1403945.3.peg.995"/>
<feature type="domain" description="Sigma 54 modulation/S30EA ribosomal protein C-terminal" evidence="4">
    <location>
        <begin position="137"/>
        <end position="192"/>
    </location>
</feature>
<organism evidence="5 6">
    <name type="scientific">Negativicoccus succinicivorans DORA_17_25</name>
    <dbReference type="NCBI Taxonomy" id="1403945"/>
    <lineage>
        <taxon>Bacteria</taxon>
        <taxon>Bacillati</taxon>
        <taxon>Bacillota</taxon>
        <taxon>Negativicutes</taxon>
        <taxon>Veillonellales</taxon>
        <taxon>Veillonellaceae</taxon>
        <taxon>Negativicoccus</taxon>
    </lineage>
</organism>
<name>W1TX05_9FIRM</name>
<evidence type="ECO:0000259" key="4">
    <source>
        <dbReference type="Pfam" id="PF16321"/>
    </source>
</evidence>
<gene>
    <name evidence="3" type="primary">hpf</name>
    <name evidence="5" type="ORF">Q612_NSC00329G0069</name>
</gene>
<reference evidence="5 6" key="1">
    <citation type="submission" date="2013-12" db="EMBL/GenBank/DDBJ databases">
        <title>A Varibaculum cambriense genome reconstructed from a premature infant gut community with otherwise low bacterial novelty that shifts toward anaerobic metabolism during the third week of life.</title>
        <authorList>
            <person name="Brown C.T."/>
            <person name="Sharon I."/>
            <person name="Thomas B.C."/>
            <person name="Castelle C.J."/>
            <person name="Morowitz M.J."/>
            <person name="Banfield J.F."/>
        </authorList>
    </citation>
    <scope>NUCLEOTIDE SEQUENCE [LARGE SCALE GENOMIC DNA]</scope>
    <source>
        <strain evidence="6">DORA_17_25</strain>
    </source>
</reference>
<dbReference type="Proteomes" id="UP000018840">
    <property type="component" value="Unassembled WGS sequence"/>
</dbReference>
<dbReference type="InterPro" id="IPR034694">
    <property type="entry name" value="HPF_long/plastid"/>
</dbReference>
<comment type="caution">
    <text evidence="5">The sequence shown here is derived from an EMBL/GenBank/DDBJ whole genome shotgun (WGS) entry which is preliminary data.</text>
</comment>
<dbReference type="Gene3D" id="3.30.505.50">
    <property type="entry name" value="Sigma 54 modulation/S30EA ribosomal protein, C-terminal domain"/>
    <property type="match status" value="1"/>
</dbReference>
<dbReference type="FunFam" id="3.30.505.50:FF:000001">
    <property type="entry name" value="Ribosome hibernation promoting factor"/>
    <property type="match status" value="1"/>
</dbReference>
<dbReference type="HAMAP" id="MF_00839">
    <property type="entry name" value="HPF"/>
    <property type="match status" value="1"/>
</dbReference>
<dbReference type="InterPro" id="IPR003489">
    <property type="entry name" value="RHF/RaiA"/>
</dbReference>
<dbReference type="AlphaFoldDB" id="W1TX05"/>
<keyword evidence="1 3" id="KW-0963">Cytoplasm</keyword>
<evidence type="ECO:0000313" key="5">
    <source>
        <dbReference type="EMBL" id="ETI86147.1"/>
    </source>
</evidence>
<evidence type="ECO:0000256" key="1">
    <source>
        <dbReference type="ARBA" id="ARBA00022490"/>
    </source>
</evidence>
<dbReference type="EMBL" id="AZMC01000329">
    <property type="protein sequence ID" value="ETI86147.1"/>
    <property type="molecule type" value="Genomic_DNA"/>
</dbReference>
<dbReference type="Pfam" id="PF02482">
    <property type="entry name" value="Ribosomal_S30AE"/>
    <property type="match status" value="1"/>
</dbReference>
<dbReference type="InterPro" id="IPR032528">
    <property type="entry name" value="Ribosom_S30AE_C"/>
</dbReference>
<dbReference type="CDD" id="cd00552">
    <property type="entry name" value="RaiA"/>
    <property type="match status" value="1"/>
</dbReference>
<dbReference type="Pfam" id="PF16321">
    <property type="entry name" value="Ribosom_S30AE_C"/>
    <property type="match status" value="1"/>
</dbReference>
<protein>
    <recommendedName>
        <fullName evidence="3">Ribosome hibernation promoting factor</fullName>
        <shortName evidence="3">HPF</shortName>
    </recommendedName>
</protein>
<dbReference type="PANTHER" id="PTHR33231:SF1">
    <property type="entry name" value="30S RIBOSOMAL PROTEIN"/>
    <property type="match status" value="1"/>
</dbReference>
<dbReference type="InterPro" id="IPR038416">
    <property type="entry name" value="Ribosom_S30AE_C_sf"/>
</dbReference>